<feature type="transmembrane region" description="Helical" evidence="6">
    <location>
        <begin position="214"/>
        <end position="237"/>
    </location>
</feature>
<comment type="similarity">
    <text evidence="6">Belongs to the binding-protein-dependent transport system permease family.</text>
</comment>
<feature type="transmembrane region" description="Helical" evidence="6">
    <location>
        <begin position="46"/>
        <end position="64"/>
    </location>
</feature>
<feature type="transmembrane region" description="Helical" evidence="6">
    <location>
        <begin position="243"/>
        <end position="264"/>
    </location>
</feature>
<dbReference type="CDD" id="cd06261">
    <property type="entry name" value="TM_PBP2"/>
    <property type="match status" value="1"/>
</dbReference>
<accession>A0ABT5J192</accession>
<evidence type="ECO:0000256" key="1">
    <source>
        <dbReference type="ARBA" id="ARBA00004651"/>
    </source>
</evidence>
<dbReference type="PANTHER" id="PTHR30177:SF30">
    <property type="entry name" value="GLYCINE BETAINE UPTAKE SYSTEM PERMEASE PROTEIN YEHY"/>
    <property type="match status" value="1"/>
</dbReference>
<dbReference type="PANTHER" id="PTHR30177">
    <property type="entry name" value="GLYCINE BETAINE/L-PROLINE TRANSPORT SYSTEM PERMEASE PROTEIN PROW"/>
    <property type="match status" value="1"/>
</dbReference>
<comment type="subcellular location">
    <subcellularLocation>
        <location evidence="1 6">Cell membrane</location>
        <topology evidence="1 6">Multi-pass membrane protein</topology>
    </subcellularLocation>
</comment>
<proteinExistence type="inferred from homology"/>
<feature type="transmembrane region" description="Helical" evidence="6">
    <location>
        <begin position="322"/>
        <end position="343"/>
    </location>
</feature>
<evidence type="ECO:0000256" key="3">
    <source>
        <dbReference type="ARBA" id="ARBA00022692"/>
    </source>
</evidence>
<dbReference type="Proteomes" id="UP001219956">
    <property type="component" value="Unassembled WGS sequence"/>
</dbReference>
<keyword evidence="3 6" id="KW-0812">Transmembrane</keyword>
<comment type="caution">
    <text evidence="8">The sequence shown here is derived from an EMBL/GenBank/DDBJ whole genome shotgun (WGS) entry which is preliminary data.</text>
</comment>
<feature type="transmembrane region" description="Helical" evidence="6">
    <location>
        <begin position="349"/>
        <end position="372"/>
    </location>
</feature>
<evidence type="ECO:0000313" key="9">
    <source>
        <dbReference type="Proteomes" id="UP001219956"/>
    </source>
</evidence>
<dbReference type="Pfam" id="PF00528">
    <property type="entry name" value="BPD_transp_1"/>
    <property type="match status" value="1"/>
</dbReference>
<reference evidence="8 9" key="1">
    <citation type="submission" date="2023-01" db="EMBL/GenBank/DDBJ databases">
        <title>Novel species of the genus Vogesella isolated from rivers.</title>
        <authorList>
            <person name="Lu H."/>
        </authorList>
    </citation>
    <scope>NUCLEOTIDE SEQUENCE [LARGE SCALE GENOMIC DNA]</scope>
    <source>
        <strain evidence="8 9">DC21W</strain>
    </source>
</reference>
<evidence type="ECO:0000259" key="7">
    <source>
        <dbReference type="PROSITE" id="PS50928"/>
    </source>
</evidence>
<feature type="transmembrane region" description="Helical" evidence="6">
    <location>
        <begin position="182"/>
        <end position="202"/>
    </location>
</feature>
<dbReference type="PROSITE" id="PS50928">
    <property type="entry name" value="ABC_TM1"/>
    <property type="match status" value="1"/>
</dbReference>
<evidence type="ECO:0000256" key="2">
    <source>
        <dbReference type="ARBA" id="ARBA00022448"/>
    </source>
</evidence>
<organism evidence="8 9">
    <name type="scientific">Vogesella aquatica</name>
    <dbReference type="NCBI Taxonomy" id="2984206"/>
    <lineage>
        <taxon>Bacteria</taxon>
        <taxon>Pseudomonadati</taxon>
        <taxon>Pseudomonadota</taxon>
        <taxon>Betaproteobacteria</taxon>
        <taxon>Neisseriales</taxon>
        <taxon>Chromobacteriaceae</taxon>
        <taxon>Vogesella</taxon>
    </lineage>
</organism>
<dbReference type="EMBL" id="JAQQLF010000022">
    <property type="protein sequence ID" value="MDC7718591.1"/>
    <property type="molecule type" value="Genomic_DNA"/>
</dbReference>
<evidence type="ECO:0000313" key="8">
    <source>
        <dbReference type="EMBL" id="MDC7718591.1"/>
    </source>
</evidence>
<evidence type="ECO:0000256" key="4">
    <source>
        <dbReference type="ARBA" id="ARBA00022989"/>
    </source>
</evidence>
<keyword evidence="4 6" id="KW-1133">Transmembrane helix</keyword>
<dbReference type="Gene3D" id="1.10.3720.10">
    <property type="entry name" value="MetI-like"/>
    <property type="match status" value="1"/>
</dbReference>
<dbReference type="RefSeq" id="WP_272752828.1">
    <property type="nucleotide sequence ID" value="NZ_JAQQLF010000022.1"/>
</dbReference>
<dbReference type="InterPro" id="IPR051204">
    <property type="entry name" value="ABC_transp_perm/SBD"/>
</dbReference>
<dbReference type="SUPFAM" id="SSF161098">
    <property type="entry name" value="MetI-like"/>
    <property type="match status" value="1"/>
</dbReference>
<feature type="domain" description="ABC transmembrane type-1" evidence="7">
    <location>
        <begin position="176"/>
        <end position="368"/>
    </location>
</feature>
<dbReference type="InterPro" id="IPR035906">
    <property type="entry name" value="MetI-like_sf"/>
</dbReference>
<sequence>MKLHSPVRLLLAALLVLGASLALLTWSPNRLLTGQGLGLGSLQTAWAAWLWLPALPLLAGPWLPERRVLQWLQLLAAVLLSSVLLAVAGQEALLRSGGEDSLVRVSFGGGFWLLQLACWLQLSEQLRVLADSVPRRSAVVLAALLPHAWLLLDGRLDALSLLKEYDNHGETFGQALQQHLQLVGFSLLPALGIGTALGVLAFRRQGVRALLFPVLNVVQTIPSIALFGLLIGPLAWLGKQLPGWGIAGVGMAPALLALTLYSLLPMTRGTLAGLAQVPVAVRDAARGIGLSPWQIFWRVELPLALPVFLGGVRVTAVQAVGLAEVAALIGAGGFGAIMFQGLSSSALDLVLLGVIPVVALAVSVDTAFKILISCLRRGQHD</sequence>
<keyword evidence="5 6" id="KW-0472">Membrane</keyword>
<dbReference type="InterPro" id="IPR000515">
    <property type="entry name" value="MetI-like"/>
</dbReference>
<evidence type="ECO:0000256" key="6">
    <source>
        <dbReference type="RuleBase" id="RU363032"/>
    </source>
</evidence>
<feature type="transmembrane region" description="Helical" evidence="6">
    <location>
        <begin position="71"/>
        <end position="89"/>
    </location>
</feature>
<protein>
    <submittedName>
        <fullName evidence="8">ABC transporter permease</fullName>
    </submittedName>
</protein>
<keyword evidence="2 6" id="KW-0813">Transport</keyword>
<keyword evidence="9" id="KW-1185">Reference proteome</keyword>
<evidence type="ECO:0000256" key="5">
    <source>
        <dbReference type="ARBA" id="ARBA00023136"/>
    </source>
</evidence>
<name>A0ABT5J192_9NEIS</name>
<gene>
    <name evidence="8" type="ORF">PQU95_15395</name>
</gene>